<dbReference type="PROSITE" id="PS51318">
    <property type="entry name" value="TAT"/>
    <property type="match status" value="1"/>
</dbReference>
<proteinExistence type="predicted"/>
<keyword evidence="1" id="KW-0732">Signal</keyword>
<accession>A0A6G6GIN8</accession>
<dbReference type="InterPro" id="IPR006311">
    <property type="entry name" value="TAT_signal"/>
</dbReference>
<keyword evidence="3" id="KW-1185">Reference proteome</keyword>
<evidence type="ECO:0000256" key="1">
    <source>
        <dbReference type="SAM" id="SignalP"/>
    </source>
</evidence>
<evidence type="ECO:0000313" key="2">
    <source>
        <dbReference type="EMBL" id="QIE58283.1"/>
    </source>
</evidence>
<feature type="chain" id="PRO_5026346559" description="Intradiol ring-cleavage dioxygenases domain-containing protein" evidence="1">
    <location>
        <begin position="32"/>
        <end position="181"/>
    </location>
</feature>
<feature type="signal peptide" evidence="1">
    <location>
        <begin position="1"/>
        <end position="31"/>
    </location>
</feature>
<dbReference type="RefSeq" id="WP_164678290.1">
    <property type="nucleotide sequence ID" value="NZ_CP049057.1"/>
</dbReference>
<dbReference type="InterPro" id="IPR015889">
    <property type="entry name" value="Intradiol_dOase_core"/>
</dbReference>
<dbReference type="KEGG" id="mgel:G5B37_01475"/>
<dbReference type="Proteomes" id="UP000505306">
    <property type="component" value="Chromosome"/>
</dbReference>
<dbReference type="GO" id="GO:0005506">
    <property type="term" value="F:iron ion binding"/>
    <property type="evidence" value="ECO:0007669"/>
    <property type="project" value="InterPro"/>
</dbReference>
<organism evidence="2 3">
    <name type="scientific">Rasiella rasia</name>
    <dbReference type="NCBI Taxonomy" id="2744027"/>
    <lineage>
        <taxon>Bacteria</taxon>
        <taxon>Pseudomonadati</taxon>
        <taxon>Bacteroidota</taxon>
        <taxon>Flavobacteriia</taxon>
        <taxon>Flavobacteriales</taxon>
        <taxon>Flavobacteriaceae</taxon>
        <taxon>Rasiella</taxon>
    </lineage>
</organism>
<reference evidence="2 3" key="1">
    <citation type="submission" date="2020-02" db="EMBL/GenBank/DDBJ databases">
        <title>Complete genome sequence of Flavobacteriaceae bacterium.</title>
        <authorList>
            <person name="Kim S.-J."/>
            <person name="Kim Y.-S."/>
            <person name="Kim K.-H."/>
        </authorList>
    </citation>
    <scope>NUCLEOTIDE SEQUENCE [LARGE SCALE GENOMIC DNA]</scope>
    <source>
        <strain evidence="2 3">RR4-40</strain>
    </source>
</reference>
<dbReference type="EMBL" id="CP049057">
    <property type="protein sequence ID" value="QIE58283.1"/>
    <property type="molecule type" value="Genomic_DNA"/>
</dbReference>
<evidence type="ECO:0008006" key="4">
    <source>
        <dbReference type="Google" id="ProtNLM"/>
    </source>
</evidence>
<dbReference type="AlphaFoldDB" id="A0A6G6GIN8"/>
<gene>
    <name evidence="2" type="ORF">G5B37_01475</name>
</gene>
<dbReference type="SUPFAM" id="SSF49482">
    <property type="entry name" value="Aromatic compound dioxygenase"/>
    <property type="match status" value="1"/>
</dbReference>
<dbReference type="GO" id="GO:0016702">
    <property type="term" value="F:oxidoreductase activity, acting on single donors with incorporation of molecular oxygen, incorporation of two atoms of oxygen"/>
    <property type="evidence" value="ECO:0007669"/>
    <property type="project" value="InterPro"/>
</dbReference>
<sequence length="181" mass="20279">MKKITSRRLFLQKSAIATTGVALLSSGLANALTTECPFAGYNPYIEEKTDLRISLFGKEIKVNGTLYDKSTGQPIQNATIEVWHLSQNSTKFRNRGQLKTNSSGDYNFISNFPNKPKDKAARVYFKVSHAGRTDFTELVLNNTGAHISAKHWETNQNLGKKLFPKTNMFLGDTQIEFNLSI</sequence>
<evidence type="ECO:0000313" key="3">
    <source>
        <dbReference type="Proteomes" id="UP000505306"/>
    </source>
</evidence>
<name>A0A6G6GIN8_9FLAO</name>
<protein>
    <recommendedName>
        <fullName evidence="4">Intradiol ring-cleavage dioxygenases domain-containing protein</fullName>
    </recommendedName>
</protein>
<dbReference type="Gene3D" id="2.60.130.10">
    <property type="entry name" value="Aromatic compound dioxygenase"/>
    <property type="match status" value="1"/>
</dbReference>